<keyword evidence="4" id="KW-0949">S-adenosyl-L-methionine</keyword>
<evidence type="ECO:0000256" key="5">
    <source>
        <dbReference type="ARBA" id="ARBA00022884"/>
    </source>
</evidence>
<dbReference type="GeneID" id="41330796"/>
<evidence type="ECO:0000259" key="6">
    <source>
        <dbReference type="PROSITE" id="PS51686"/>
    </source>
</evidence>
<dbReference type="OrthoDB" id="14725at2157"/>
<evidence type="ECO:0000256" key="4">
    <source>
        <dbReference type="ARBA" id="ARBA00022691"/>
    </source>
</evidence>
<dbReference type="RefSeq" id="WP_147663906.1">
    <property type="nucleotide sequence ID" value="NZ_CP042905.2"/>
</dbReference>
<dbReference type="KEGG" id="psyt:DSAG12_02817"/>
<dbReference type="InterPro" id="IPR029063">
    <property type="entry name" value="SAM-dependent_MTases_sf"/>
</dbReference>
<dbReference type="Pfam" id="PF01189">
    <property type="entry name" value="Methyltr_RsmB-F"/>
    <property type="match status" value="1"/>
</dbReference>
<dbReference type="PANTHER" id="PTHR22807:SF70">
    <property type="entry name" value="TRNA_RRNA CYTOSINE-C5-METHYLASE, NOL1_NOP2_SUN FAMILY, FUSED TO N-TERMINAL NUSB REGULATOR DOMAIN"/>
    <property type="match status" value="1"/>
</dbReference>
<keyword evidence="3" id="KW-0808">Transferase</keyword>
<dbReference type="InterPro" id="IPR001678">
    <property type="entry name" value="MeTrfase_RsmB-F_NOP2_dom"/>
</dbReference>
<dbReference type="AlphaFoldDB" id="A0A5B9DDB7"/>
<dbReference type="GO" id="GO:0003723">
    <property type="term" value="F:RNA binding"/>
    <property type="evidence" value="ECO:0007669"/>
    <property type="project" value="UniProtKB-KW"/>
</dbReference>
<dbReference type="GO" id="GO:0008173">
    <property type="term" value="F:RNA methyltransferase activity"/>
    <property type="evidence" value="ECO:0007669"/>
    <property type="project" value="InterPro"/>
</dbReference>
<name>A0A5B9DDB7_9ARCH</name>
<keyword evidence="8" id="KW-1185">Reference proteome</keyword>
<keyword evidence="2" id="KW-0489">Methyltransferase</keyword>
<feature type="domain" description="SAM-dependent MTase RsmB/NOP-type" evidence="6">
    <location>
        <begin position="177"/>
        <end position="481"/>
    </location>
</feature>
<accession>A0A5B9DDB7</accession>
<dbReference type="PRINTS" id="PR02008">
    <property type="entry name" value="RCMTFAMILY"/>
</dbReference>
<dbReference type="GO" id="GO:0001510">
    <property type="term" value="P:RNA methylation"/>
    <property type="evidence" value="ECO:0007669"/>
    <property type="project" value="InterPro"/>
</dbReference>
<keyword evidence="5" id="KW-0694">RNA-binding</keyword>
<evidence type="ECO:0000313" key="8">
    <source>
        <dbReference type="Proteomes" id="UP000321408"/>
    </source>
</evidence>
<evidence type="ECO:0000313" key="7">
    <source>
        <dbReference type="EMBL" id="QEE16985.1"/>
    </source>
</evidence>
<proteinExistence type="inferred from homology"/>
<dbReference type="Proteomes" id="UP000321408">
    <property type="component" value="Chromosome"/>
</dbReference>
<reference evidence="7 8" key="1">
    <citation type="journal article" date="2020" name="Nature">
        <title>Isolation of an archaeon at the prokaryote-eukaryote interface.</title>
        <authorList>
            <person name="Imachi H."/>
            <person name="Nobu M.K."/>
            <person name="Nakahara N."/>
            <person name="Morono Y."/>
            <person name="Ogawara M."/>
            <person name="Takaki Y."/>
            <person name="Takano Y."/>
            <person name="Uematsu K."/>
            <person name="Ikuta T."/>
            <person name="Ito M."/>
            <person name="Matsui Y."/>
            <person name="Miyazaki M."/>
            <person name="Murata K."/>
            <person name="Saito Y."/>
            <person name="Sakai S."/>
            <person name="Song C."/>
            <person name="Tasumi E."/>
            <person name="Yamanaka Y."/>
            <person name="Yamaguchi T."/>
            <person name="Kamagata Y."/>
            <person name="Tamaki H."/>
            <person name="Takai K."/>
        </authorList>
    </citation>
    <scope>NUCLEOTIDE SEQUENCE [LARGE SCALE GENOMIC DNA]</scope>
    <source>
        <strain evidence="7 8">MK-D1</strain>
    </source>
</reference>
<dbReference type="InterPro" id="IPR049560">
    <property type="entry name" value="MeTrfase_RsmB-F_NOP2_cat"/>
</dbReference>
<dbReference type="Gene3D" id="3.40.50.150">
    <property type="entry name" value="Vaccinia Virus protein VP39"/>
    <property type="match status" value="1"/>
</dbReference>
<gene>
    <name evidence="7" type="ORF">DSAG12_02817</name>
</gene>
<sequence>MDPYALKKCLEILTDYLEYSNYSLESRLHNRDDKHFIPQKTYSVIIQDLRGIIRWFNKIQFATQKTLRALNLGSITTLQRSELYYCVYCMHWKHVSHKYLQKEFDDLQATFPDHTIPVWNSLLFQFLEKFSHFSWEIALKNKPLSEKISISQAVPSFFVEHLIPVMSEQKIQANAKAMNPFKDHNFITLRIVLDKGNDEKWVTLTRDKCLQYMHENGIKTKIDSDIPFLIHIPMDQRNLVSKSQLYQSNKIIFQDKSAVIACLLIDPQPMELILDVAAAPGMKTRLIQELTLFQSVIISGDIHRDRLKKTKKLLDQLNTKNTHLIQWDGAKLPLRVGVNSERPLFDKILLDAPCSGSGTFLNDPEMKWHQNKHILLKNVIIQEKILKQLKNYIQMGTTLVYATCSLYPEEGEYQINKLINKPWFQDLTPQPLIKGISPPYFINESLKTLISTQEKRIIGLGRIFPAKHHTQGFFFAKFTRY</sequence>
<evidence type="ECO:0000256" key="1">
    <source>
        <dbReference type="ARBA" id="ARBA00007494"/>
    </source>
</evidence>
<organism evidence="7 8">
    <name type="scientific">Promethearchaeum syntrophicum</name>
    <dbReference type="NCBI Taxonomy" id="2594042"/>
    <lineage>
        <taxon>Archaea</taxon>
        <taxon>Promethearchaeati</taxon>
        <taxon>Promethearchaeota</taxon>
        <taxon>Promethearchaeia</taxon>
        <taxon>Promethearchaeales</taxon>
        <taxon>Promethearchaeaceae</taxon>
        <taxon>Promethearchaeum</taxon>
    </lineage>
</organism>
<protein>
    <recommendedName>
        <fullName evidence="6">SAM-dependent MTase RsmB/NOP-type domain-containing protein</fullName>
    </recommendedName>
</protein>
<dbReference type="PANTHER" id="PTHR22807">
    <property type="entry name" value="NOP2 YEAST -RELATED NOL1/NOP2/FMU SUN DOMAIN-CONTAINING"/>
    <property type="match status" value="1"/>
</dbReference>
<dbReference type="PROSITE" id="PS01153">
    <property type="entry name" value="NOL1_NOP2_SUN"/>
    <property type="match status" value="1"/>
</dbReference>
<dbReference type="InterPro" id="IPR018314">
    <property type="entry name" value="RsmB/NOL1/NOP2-like_CS"/>
</dbReference>
<dbReference type="PROSITE" id="PS51686">
    <property type="entry name" value="SAM_MT_RSMB_NOP"/>
    <property type="match status" value="1"/>
</dbReference>
<evidence type="ECO:0000256" key="2">
    <source>
        <dbReference type="ARBA" id="ARBA00022603"/>
    </source>
</evidence>
<dbReference type="SUPFAM" id="SSF53335">
    <property type="entry name" value="S-adenosyl-L-methionine-dependent methyltransferases"/>
    <property type="match status" value="1"/>
</dbReference>
<comment type="similarity">
    <text evidence="1">Belongs to the class I-like SAM-binding methyltransferase superfamily. RsmB/NOP family.</text>
</comment>
<evidence type="ECO:0000256" key="3">
    <source>
        <dbReference type="ARBA" id="ARBA00022679"/>
    </source>
</evidence>
<reference evidence="7 8" key="2">
    <citation type="journal article" date="2024" name="Int. J. Syst. Evol. Microbiol.">
        <title>Promethearchaeum syntrophicum gen. nov., sp. nov., an anaerobic, obligately syntrophic archaeon, the first isolate of the lineage 'Asgard' archaea, and proposal of the new archaeal phylum Promethearchaeota phyl. nov. and kingdom Promethearchaeati regn. nov.</title>
        <authorList>
            <person name="Imachi H."/>
            <person name="Nobu M.K."/>
            <person name="Kato S."/>
            <person name="Takaki Y."/>
            <person name="Miyazaki M."/>
            <person name="Miyata M."/>
            <person name="Ogawara M."/>
            <person name="Saito Y."/>
            <person name="Sakai S."/>
            <person name="Tahara Y.O."/>
            <person name="Takano Y."/>
            <person name="Tasumi E."/>
            <person name="Uematsu K."/>
            <person name="Yoshimura T."/>
            <person name="Itoh T."/>
            <person name="Ohkuma M."/>
            <person name="Takai K."/>
        </authorList>
    </citation>
    <scope>NUCLEOTIDE SEQUENCE [LARGE SCALE GENOMIC DNA]</scope>
    <source>
        <strain evidence="7 8">MK-D1</strain>
    </source>
</reference>
<dbReference type="InterPro" id="IPR023267">
    <property type="entry name" value="RCMT"/>
</dbReference>
<dbReference type="EMBL" id="CP042905">
    <property type="protein sequence ID" value="QEE16985.1"/>
    <property type="molecule type" value="Genomic_DNA"/>
</dbReference>